<evidence type="ECO:0000313" key="8">
    <source>
        <dbReference type="Proteomes" id="UP001058974"/>
    </source>
</evidence>
<keyword evidence="8" id="KW-1185">Reference proteome</keyword>
<sequence length="500" mass="56984">MQFIPRNSQIETSSFHSYHYKYNVMLTHLELASQLHSRTKSLLPTGFELQKLSAFTIEKHMITFPQVGRFTSHTPLNFHSKRLTNTRLQCAIYNLITQLDLGLQKSQQTCSLLLQLQQKNSATNKTPTRPTHKAGKGISRRIESVASQKEVPGRKLKKAGNDIPTTSGTKSQIMMRLEKMVEESDIMHSAIRSVDFDEGVFGFAHSEIIAKEDMQQLFEHEELGIAIIHTYIWYMYVTLMRGTELCNRFNFIAASRINTTFITKNPTSVKNELVDRFMVADDNTTPSLYFLPFNSGNGGHWVLVAMDLSRLMVYYLDSLSGDWSKYPSMKKTVDAAILKFRSKKNYRNRKDITWIRVQCPQQNNSVDCGFFVLRFMRDIIALNRIDIPKMILFSGSSSQEVDESKARYDLTEEKCHITGLQKLFKEKDWVAREKELESKCGILGIGNYSCILKPCLPNDGSGDGGCHSLFFQKAYKTSGSSSDQLPLASSNLRFKSMTIT</sequence>
<dbReference type="PANTHER" id="PTHR46468:SF1">
    <property type="entry name" value="SENTRIN-SPECIFIC PROTEASE 8"/>
    <property type="match status" value="1"/>
</dbReference>
<proteinExistence type="inferred from homology"/>
<dbReference type="InterPro" id="IPR038765">
    <property type="entry name" value="Papain-like_cys_pep_sf"/>
</dbReference>
<dbReference type="Gramene" id="Psat07G0452900-T1">
    <property type="protein sequence ID" value="KAI5388902.1"/>
    <property type="gene ID" value="KIW84_074529"/>
</dbReference>
<protein>
    <recommendedName>
        <fullName evidence="6">Ubiquitin-like protease family profile domain-containing protein</fullName>
    </recommendedName>
</protein>
<dbReference type="Proteomes" id="UP001058974">
    <property type="component" value="Chromosome 7"/>
</dbReference>
<dbReference type="InterPro" id="IPR003653">
    <property type="entry name" value="Peptidase_C48_C"/>
</dbReference>
<evidence type="ECO:0000313" key="7">
    <source>
        <dbReference type="EMBL" id="KAI5388902.1"/>
    </source>
</evidence>
<dbReference type="SUPFAM" id="SSF54001">
    <property type="entry name" value="Cysteine proteinases"/>
    <property type="match status" value="1"/>
</dbReference>
<dbReference type="PANTHER" id="PTHR46468">
    <property type="entry name" value="SENTRIN-SPECIFIC PROTEASE 8"/>
    <property type="match status" value="1"/>
</dbReference>
<comment type="similarity">
    <text evidence="1">Belongs to the peptidase C48 family.</text>
</comment>
<dbReference type="AlphaFoldDB" id="A0A9D4VSJ7"/>
<keyword evidence="3" id="KW-0378">Hydrolase</keyword>
<feature type="region of interest" description="Disordered" evidence="5">
    <location>
        <begin position="120"/>
        <end position="169"/>
    </location>
</feature>
<dbReference type="GO" id="GO:0019784">
    <property type="term" value="F:deNEDDylase activity"/>
    <property type="evidence" value="ECO:0007669"/>
    <property type="project" value="InterPro"/>
</dbReference>
<dbReference type="PROSITE" id="PS50600">
    <property type="entry name" value="ULP_PROTEASE"/>
    <property type="match status" value="1"/>
</dbReference>
<feature type="compositionally biased region" description="Polar residues" evidence="5">
    <location>
        <begin position="120"/>
        <end position="129"/>
    </location>
</feature>
<feature type="domain" description="Ubiquitin-like protease family profile" evidence="6">
    <location>
        <begin position="207"/>
        <end position="379"/>
    </location>
</feature>
<gene>
    <name evidence="7" type="ORF">KIW84_074529</name>
</gene>
<evidence type="ECO:0000256" key="2">
    <source>
        <dbReference type="ARBA" id="ARBA00022670"/>
    </source>
</evidence>
<dbReference type="GO" id="GO:0006508">
    <property type="term" value="P:proteolysis"/>
    <property type="evidence" value="ECO:0007669"/>
    <property type="project" value="UniProtKB-KW"/>
</dbReference>
<keyword evidence="2" id="KW-0645">Protease</keyword>
<evidence type="ECO:0000256" key="4">
    <source>
        <dbReference type="ARBA" id="ARBA00022807"/>
    </source>
</evidence>
<feature type="compositionally biased region" description="Basic residues" evidence="5">
    <location>
        <begin position="130"/>
        <end position="139"/>
    </location>
</feature>
<accession>A0A9D4VSJ7</accession>
<dbReference type="GO" id="GO:0000338">
    <property type="term" value="P:protein deneddylation"/>
    <property type="evidence" value="ECO:0007669"/>
    <property type="project" value="TreeGrafter"/>
</dbReference>
<evidence type="ECO:0000256" key="5">
    <source>
        <dbReference type="SAM" id="MobiDB-lite"/>
    </source>
</evidence>
<dbReference type="Gene3D" id="3.40.395.10">
    <property type="entry name" value="Adenoviral Proteinase, Chain A"/>
    <property type="match status" value="1"/>
</dbReference>
<dbReference type="EMBL" id="JAMSHJ010000007">
    <property type="protein sequence ID" value="KAI5388902.1"/>
    <property type="molecule type" value="Genomic_DNA"/>
</dbReference>
<organism evidence="7 8">
    <name type="scientific">Pisum sativum</name>
    <name type="common">Garden pea</name>
    <name type="synonym">Lathyrus oleraceus</name>
    <dbReference type="NCBI Taxonomy" id="3888"/>
    <lineage>
        <taxon>Eukaryota</taxon>
        <taxon>Viridiplantae</taxon>
        <taxon>Streptophyta</taxon>
        <taxon>Embryophyta</taxon>
        <taxon>Tracheophyta</taxon>
        <taxon>Spermatophyta</taxon>
        <taxon>Magnoliopsida</taxon>
        <taxon>eudicotyledons</taxon>
        <taxon>Gunneridae</taxon>
        <taxon>Pentapetalae</taxon>
        <taxon>rosids</taxon>
        <taxon>fabids</taxon>
        <taxon>Fabales</taxon>
        <taxon>Fabaceae</taxon>
        <taxon>Papilionoideae</taxon>
        <taxon>50 kb inversion clade</taxon>
        <taxon>NPAAA clade</taxon>
        <taxon>Hologalegina</taxon>
        <taxon>IRL clade</taxon>
        <taxon>Fabeae</taxon>
        <taxon>Lathyrus</taxon>
    </lineage>
</organism>
<evidence type="ECO:0000259" key="6">
    <source>
        <dbReference type="PROSITE" id="PS50600"/>
    </source>
</evidence>
<reference evidence="7 8" key="1">
    <citation type="journal article" date="2022" name="Nat. Genet.">
        <title>Improved pea reference genome and pan-genome highlight genomic features and evolutionary characteristics.</title>
        <authorList>
            <person name="Yang T."/>
            <person name="Liu R."/>
            <person name="Luo Y."/>
            <person name="Hu S."/>
            <person name="Wang D."/>
            <person name="Wang C."/>
            <person name="Pandey M.K."/>
            <person name="Ge S."/>
            <person name="Xu Q."/>
            <person name="Li N."/>
            <person name="Li G."/>
            <person name="Huang Y."/>
            <person name="Saxena R.K."/>
            <person name="Ji Y."/>
            <person name="Li M."/>
            <person name="Yan X."/>
            <person name="He Y."/>
            <person name="Liu Y."/>
            <person name="Wang X."/>
            <person name="Xiang C."/>
            <person name="Varshney R.K."/>
            <person name="Ding H."/>
            <person name="Gao S."/>
            <person name="Zong X."/>
        </authorList>
    </citation>
    <scope>NUCLEOTIDE SEQUENCE [LARGE SCALE GENOMIC DNA]</scope>
    <source>
        <strain evidence="7 8">cv. Zhongwan 6</strain>
    </source>
</reference>
<name>A0A9D4VSJ7_PEA</name>
<evidence type="ECO:0000256" key="1">
    <source>
        <dbReference type="ARBA" id="ARBA00005234"/>
    </source>
</evidence>
<dbReference type="InterPro" id="IPR044613">
    <property type="entry name" value="Nep1/2-like"/>
</dbReference>
<keyword evidence="4" id="KW-0788">Thiol protease</keyword>
<comment type="caution">
    <text evidence="7">The sequence shown here is derived from an EMBL/GenBank/DDBJ whole genome shotgun (WGS) entry which is preliminary data.</text>
</comment>
<evidence type="ECO:0000256" key="3">
    <source>
        <dbReference type="ARBA" id="ARBA00022801"/>
    </source>
</evidence>
<dbReference type="GO" id="GO:0008234">
    <property type="term" value="F:cysteine-type peptidase activity"/>
    <property type="evidence" value="ECO:0007669"/>
    <property type="project" value="UniProtKB-KW"/>
</dbReference>
<dbReference type="Pfam" id="PF02902">
    <property type="entry name" value="Peptidase_C48"/>
    <property type="match status" value="1"/>
</dbReference>